<dbReference type="AlphaFoldDB" id="W1PMY4"/>
<reference evidence="2" key="1">
    <citation type="journal article" date="2013" name="Science">
        <title>The Amborella genome and the evolution of flowering plants.</title>
        <authorList>
            <consortium name="Amborella Genome Project"/>
        </authorList>
    </citation>
    <scope>NUCLEOTIDE SEQUENCE [LARGE SCALE GENOMIC DNA]</scope>
</reference>
<dbReference type="HOGENOM" id="CLU_2336415_0_0_1"/>
<evidence type="ECO:0000313" key="2">
    <source>
        <dbReference type="Proteomes" id="UP000017836"/>
    </source>
</evidence>
<protein>
    <submittedName>
        <fullName evidence="1">Uncharacterized protein</fullName>
    </submittedName>
</protein>
<dbReference type="Proteomes" id="UP000017836">
    <property type="component" value="Unassembled WGS sequence"/>
</dbReference>
<name>W1PMY4_AMBTC</name>
<evidence type="ECO:0000313" key="1">
    <source>
        <dbReference type="EMBL" id="ERN09418.1"/>
    </source>
</evidence>
<sequence>MWNLEALQLKLHTTNTMKALQLKFHISNNQPKSNDSKIQTNWFRSSKTTYPKEERKCKIQKSNAIRTLQLKIPLKAPELCNSDLFTMHSGWVFARSSP</sequence>
<accession>W1PMY4</accession>
<keyword evidence="2" id="KW-1185">Reference proteome</keyword>
<dbReference type="Gramene" id="ERN09418">
    <property type="protein sequence ID" value="ERN09418"/>
    <property type="gene ID" value="AMTR_s00029p00056250"/>
</dbReference>
<organism evidence="1 2">
    <name type="scientific">Amborella trichopoda</name>
    <dbReference type="NCBI Taxonomy" id="13333"/>
    <lineage>
        <taxon>Eukaryota</taxon>
        <taxon>Viridiplantae</taxon>
        <taxon>Streptophyta</taxon>
        <taxon>Embryophyta</taxon>
        <taxon>Tracheophyta</taxon>
        <taxon>Spermatophyta</taxon>
        <taxon>Magnoliopsida</taxon>
        <taxon>Amborellales</taxon>
        <taxon>Amborellaceae</taxon>
        <taxon>Amborella</taxon>
    </lineage>
</organism>
<dbReference type="EMBL" id="KI392980">
    <property type="protein sequence ID" value="ERN09418.1"/>
    <property type="molecule type" value="Genomic_DNA"/>
</dbReference>
<gene>
    <name evidence="1" type="ORF">AMTR_s00029p00056250</name>
</gene>
<proteinExistence type="predicted"/>